<comment type="caution">
    <text evidence="2">The sequence shown here is derived from an EMBL/GenBank/DDBJ whole genome shotgun (WGS) entry which is preliminary data.</text>
</comment>
<proteinExistence type="predicted"/>
<accession>A0AAD5MYS7</accession>
<keyword evidence="1" id="KW-1133">Transmembrane helix</keyword>
<gene>
    <name evidence="2" type="ORF">KIN20_025715</name>
</gene>
<protein>
    <submittedName>
        <fullName evidence="2">Uncharacterized protein</fullName>
    </submittedName>
</protein>
<organism evidence="2 3">
    <name type="scientific">Parelaphostrongylus tenuis</name>
    <name type="common">Meningeal worm</name>
    <dbReference type="NCBI Taxonomy" id="148309"/>
    <lineage>
        <taxon>Eukaryota</taxon>
        <taxon>Metazoa</taxon>
        <taxon>Ecdysozoa</taxon>
        <taxon>Nematoda</taxon>
        <taxon>Chromadorea</taxon>
        <taxon>Rhabditida</taxon>
        <taxon>Rhabditina</taxon>
        <taxon>Rhabditomorpha</taxon>
        <taxon>Strongyloidea</taxon>
        <taxon>Metastrongylidae</taxon>
        <taxon>Parelaphostrongylus</taxon>
    </lineage>
</organism>
<evidence type="ECO:0000313" key="3">
    <source>
        <dbReference type="Proteomes" id="UP001196413"/>
    </source>
</evidence>
<dbReference type="AlphaFoldDB" id="A0AAD5MYS7"/>
<evidence type="ECO:0000256" key="1">
    <source>
        <dbReference type="SAM" id="Phobius"/>
    </source>
</evidence>
<dbReference type="EMBL" id="JAHQIW010005262">
    <property type="protein sequence ID" value="KAJ1365423.1"/>
    <property type="molecule type" value="Genomic_DNA"/>
</dbReference>
<keyword evidence="1" id="KW-0812">Transmembrane</keyword>
<dbReference type="Proteomes" id="UP001196413">
    <property type="component" value="Unassembled WGS sequence"/>
</dbReference>
<evidence type="ECO:0000313" key="2">
    <source>
        <dbReference type="EMBL" id="KAJ1365423.1"/>
    </source>
</evidence>
<dbReference type="PROSITE" id="PS51257">
    <property type="entry name" value="PROKAR_LIPOPROTEIN"/>
    <property type="match status" value="1"/>
</dbReference>
<keyword evidence="3" id="KW-1185">Reference proteome</keyword>
<keyword evidence="1" id="KW-0472">Membrane</keyword>
<name>A0AAD5MYS7_PARTN</name>
<feature type="non-terminal residue" evidence="2">
    <location>
        <position position="1"/>
    </location>
</feature>
<sequence>MEIFAKLAGFPTDPMVISLFSTILTVFGCGVIPASQASTRNFVVTGFTLPVTMAYSTAIDVRASVPGIAASRDGITSCNANSESETLGFQVFDVLERSGRDALLPDAAISSILGQLNVTVIYNPLQCQKFFSGPMAADATKMKENCIIVDNTVTGICTVPTPAPAPLRDMMCNTNVAVIPPQHLTIGGLISTTNIILANWSRTMWQSVLNRAVRTLASGPFRLNFASASAV</sequence>
<reference evidence="2" key="1">
    <citation type="submission" date="2021-06" db="EMBL/GenBank/DDBJ databases">
        <title>Parelaphostrongylus tenuis whole genome reference sequence.</title>
        <authorList>
            <person name="Garwood T.J."/>
            <person name="Larsen P.A."/>
            <person name="Fountain-Jones N.M."/>
            <person name="Garbe J.R."/>
            <person name="Macchietto M.G."/>
            <person name="Kania S.A."/>
            <person name="Gerhold R.W."/>
            <person name="Richards J.E."/>
            <person name="Wolf T.M."/>
        </authorList>
    </citation>
    <scope>NUCLEOTIDE SEQUENCE</scope>
    <source>
        <strain evidence="2">MNPRO001-30</strain>
        <tissue evidence="2">Meninges</tissue>
    </source>
</reference>
<feature type="transmembrane region" description="Helical" evidence="1">
    <location>
        <begin position="15"/>
        <end position="34"/>
    </location>
</feature>